<dbReference type="RefSeq" id="WP_380031984.1">
    <property type="nucleotide sequence ID" value="NZ_JBHSHB010000007.1"/>
</dbReference>
<keyword evidence="1" id="KW-0472">Membrane</keyword>
<keyword evidence="3" id="KW-1185">Reference proteome</keyword>
<evidence type="ECO:0000313" key="2">
    <source>
        <dbReference type="EMBL" id="MFC4689433.1"/>
    </source>
</evidence>
<evidence type="ECO:0000256" key="1">
    <source>
        <dbReference type="SAM" id="Phobius"/>
    </source>
</evidence>
<feature type="transmembrane region" description="Helical" evidence="1">
    <location>
        <begin position="15"/>
        <end position="36"/>
    </location>
</feature>
<evidence type="ECO:0000313" key="3">
    <source>
        <dbReference type="Proteomes" id="UP001595878"/>
    </source>
</evidence>
<organism evidence="2 3">
    <name type="scientific">Dokdonia genika</name>
    <dbReference type="NCBI Taxonomy" id="308113"/>
    <lineage>
        <taxon>Bacteria</taxon>
        <taxon>Pseudomonadati</taxon>
        <taxon>Bacteroidota</taxon>
        <taxon>Flavobacteriia</taxon>
        <taxon>Flavobacteriales</taxon>
        <taxon>Flavobacteriaceae</taxon>
        <taxon>Dokdonia</taxon>
    </lineage>
</organism>
<dbReference type="EMBL" id="JBHSHB010000007">
    <property type="protein sequence ID" value="MFC4689433.1"/>
    <property type="molecule type" value="Genomic_DNA"/>
</dbReference>
<dbReference type="Proteomes" id="UP001595878">
    <property type="component" value="Unassembled WGS sequence"/>
</dbReference>
<sequence length="158" mass="18573">MIKEDVVISQGSRSLLENIIAATCYTATLFCLYQSFVDLKHVGGYAYFGTTCFIFGLRYSISKYYRFNFKNHRFRDMSTIGSIEWGNWVQYEELSYVAVFLNSKDFYEINLWYDEKRHFNLSNYQDLDDALDVARGIALQLELDVYDAGTDPYNTKWL</sequence>
<feature type="transmembrane region" description="Helical" evidence="1">
    <location>
        <begin position="42"/>
        <end position="61"/>
    </location>
</feature>
<proteinExistence type="predicted"/>
<reference evidence="3" key="1">
    <citation type="journal article" date="2019" name="Int. J. Syst. Evol. Microbiol.">
        <title>The Global Catalogue of Microorganisms (GCM) 10K type strain sequencing project: providing services to taxonomists for standard genome sequencing and annotation.</title>
        <authorList>
            <consortium name="The Broad Institute Genomics Platform"/>
            <consortium name="The Broad Institute Genome Sequencing Center for Infectious Disease"/>
            <person name="Wu L."/>
            <person name="Ma J."/>
        </authorList>
    </citation>
    <scope>NUCLEOTIDE SEQUENCE [LARGE SCALE GENOMIC DNA]</scope>
    <source>
        <strain evidence="3">CGMCC 4.7427</strain>
    </source>
</reference>
<name>A0ABV9L669_9FLAO</name>
<keyword evidence="1" id="KW-0812">Transmembrane</keyword>
<gene>
    <name evidence="2" type="ORF">ACFO5T_03215</name>
</gene>
<protein>
    <submittedName>
        <fullName evidence="2">Uncharacterized protein</fullName>
    </submittedName>
</protein>
<comment type="caution">
    <text evidence="2">The sequence shown here is derived from an EMBL/GenBank/DDBJ whole genome shotgun (WGS) entry which is preliminary data.</text>
</comment>
<keyword evidence="1" id="KW-1133">Transmembrane helix</keyword>
<accession>A0ABV9L669</accession>